<accession>A0AAE1NQZ0</accession>
<dbReference type="AlphaFoldDB" id="A0AAE1NQZ0"/>
<evidence type="ECO:0000313" key="2">
    <source>
        <dbReference type="EMBL" id="KAK4293575.1"/>
    </source>
</evidence>
<feature type="compositionally biased region" description="Basic and acidic residues" evidence="1">
    <location>
        <begin position="1"/>
        <end position="14"/>
    </location>
</feature>
<keyword evidence="3" id="KW-1185">Reference proteome</keyword>
<evidence type="ECO:0000256" key="1">
    <source>
        <dbReference type="SAM" id="MobiDB-lite"/>
    </source>
</evidence>
<feature type="compositionally biased region" description="Basic and acidic residues" evidence="1">
    <location>
        <begin position="29"/>
        <end position="49"/>
    </location>
</feature>
<gene>
    <name evidence="2" type="ORF">Pmani_033742</name>
</gene>
<organism evidence="2 3">
    <name type="scientific">Petrolisthes manimaculis</name>
    <dbReference type="NCBI Taxonomy" id="1843537"/>
    <lineage>
        <taxon>Eukaryota</taxon>
        <taxon>Metazoa</taxon>
        <taxon>Ecdysozoa</taxon>
        <taxon>Arthropoda</taxon>
        <taxon>Crustacea</taxon>
        <taxon>Multicrustacea</taxon>
        <taxon>Malacostraca</taxon>
        <taxon>Eumalacostraca</taxon>
        <taxon>Eucarida</taxon>
        <taxon>Decapoda</taxon>
        <taxon>Pleocyemata</taxon>
        <taxon>Anomura</taxon>
        <taxon>Galatheoidea</taxon>
        <taxon>Porcellanidae</taxon>
        <taxon>Petrolisthes</taxon>
    </lineage>
</organism>
<feature type="region of interest" description="Disordered" evidence="1">
    <location>
        <begin position="1"/>
        <end position="82"/>
    </location>
</feature>
<protein>
    <submittedName>
        <fullName evidence="2">Uncharacterized protein</fullName>
    </submittedName>
</protein>
<comment type="caution">
    <text evidence="2">The sequence shown here is derived from an EMBL/GenBank/DDBJ whole genome shotgun (WGS) entry which is preliminary data.</text>
</comment>
<sequence length="124" mass="14299">MVSCGEKLKVREEGGCQSAEGKAGGGRGEAAKGRGMEERERKWWMEREGRKGRRSLAGKGKEDSQRGRRGGWSKEEKDDDRRYSLEEVVWGRESVRVEKEKWAWLVNKKGNGNCRKWRGRAEQE</sequence>
<dbReference type="EMBL" id="JAWZYT010004514">
    <property type="protein sequence ID" value="KAK4293575.1"/>
    <property type="molecule type" value="Genomic_DNA"/>
</dbReference>
<evidence type="ECO:0000313" key="3">
    <source>
        <dbReference type="Proteomes" id="UP001292094"/>
    </source>
</evidence>
<name>A0AAE1NQZ0_9EUCA</name>
<dbReference type="Proteomes" id="UP001292094">
    <property type="component" value="Unassembled WGS sequence"/>
</dbReference>
<feature type="compositionally biased region" description="Basic and acidic residues" evidence="1">
    <location>
        <begin position="59"/>
        <end position="82"/>
    </location>
</feature>
<proteinExistence type="predicted"/>
<reference evidence="2" key="1">
    <citation type="submission" date="2023-11" db="EMBL/GenBank/DDBJ databases">
        <title>Genome assemblies of two species of porcelain crab, Petrolisthes cinctipes and Petrolisthes manimaculis (Anomura: Porcellanidae).</title>
        <authorList>
            <person name="Angst P."/>
        </authorList>
    </citation>
    <scope>NUCLEOTIDE SEQUENCE</scope>
    <source>
        <strain evidence="2">PB745_02</strain>
        <tissue evidence="2">Gill</tissue>
    </source>
</reference>